<proteinExistence type="predicted"/>
<evidence type="ECO:0000313" key="2">
    <source>
        <dbReference type="Proteomes" id="UP000556026"/>
    </source>
</evidence>
<name>A0A6V8MNP5_9BACT</name>
<dbReference type="PANTHER" id="PTHR12526:SF600">
    <property type="entry name" value="GLYCOSYL TRANSFERASE GROUP 1"/>
    <property type="match status" value="1"/>
</dbReference>
<reference evidence="2" key="1">
    <citation type="submission" date="2020-06" db="EMBL/GenBank/DDBJ databases">
        <title>Draft genomic sequence of Geomonas sp. Red330.</title>
        <authorList>
            <person name="Itoh H."/>
            <person name="Zhenxing X."/>
            <person name="Ushijima N."/>
            <person name="Masuda Y."/>
            <person name="Shiratori Y."/>
            <person name="Senoo K."/>
        </authorList>
    </citation>
    <scope>NUCLEOTIDE SEQUENCE [LARGE SCALE GENOMIC DNA]</scope>
    <source>
        <strain evidence="2">Red330</strain>
    </source>
</reference>
<dbReference type="SUPFAM" id="SSF53756">
    <property type="entry name" value="UDP-Glycosyltransferase/glycogen phosphorylase"/>
    <property type="match status" value="1"/>
</dbReference>
<dbReference type="Pfam" id="PF13692">
    <property type="entry name" value="Glyco_trans_1_4"/>
    <property type="match status" value="1"/>
</dbReference>
<dbReference type="PANTHER" id="PTHR12526">
    <property type="entry name" value="GLYCOSYLTRANSFERASE"/>
    <property type="match status" value="1"/>
</dbReference>
<dbReference type="GO" id="GO:0016757">
    <property type="term" value="F:glycosyltransferase activity"/>
    <property type="evidence" value="ECO:0007669"/>
    <property type="project" value="TreeGrafter"/>
</dbReference>
<protein>
    <recommendedName>
        <fullName evidence="3">Glycosyltransferase subfamily 4-like N-terminal domain-containing protein</fullName>
    </recommendedName>
</protein>
<dbReference type="CDD" id="cd03794">
    <property type="entry name" value="GT4_WbuB-like"/>
    <property type="match status" value="1"/>
</dbReference>
<dbReference type="Proteomes" id="UP000556026">
    <property type="component" value="Unassembled WGS sequence"/>
</dbReference>
<dbReference type="EMBL" id="BLXX01000018">
    <property type="protein sequence ID" value="GFO61685.1"/>
    <property type="molecule type" value="Genomic_DNA"/>
</dbReference>
<keyword evidence="2" id="KW-1185">Reference proteome</keyword>
<evidence type="ECO:0000313" key="1">
    <source>
        <dbReference type="EMBL" id="GFO61685.1"/>
    </source>
</evidence>
<dbReference type="Gene3D" id="3.40.50.2000">
    <property type="entry name" value="Glycogen Phosphorylase B"/>
    <property type="match status" value="2"/>
</dbReference>
<accession>A0A6V8MNP5</accession>
<sequence length="409" mass="45784">MLSDMKDSATYVRAFNLSKQLANLGHDLTLMVVSPAQTFVKASYIKQGVRIVETPNFMHNGLGHFTRRLFLDPGMGILDILSRLLEMRKDGYDIVQLFDHSLNVFLPWYIFKGHLKSKFVSDWCDIFNYEGGLRYAYCFRLDAIYRVVGFPFRTLSRYLEFNLRRKVDGVTVISDGLREFAIRQGVAQNNIFVVEGGADVDAIKPIPKEDARRRLGLPLDSSIVGFLGTFQGDLDIVIQSFTRVKREVPDALLLVIGKPSSWIRSAVADAGITSSFIQAGRCSDEMLPHFLACVDVLTLPLKENLASRTRWPNRIGEYMACGRPVVVSDIGDTARVVRNHDIGLVAGTDIDSFADTIVRLLKDSPLADKMGCKARELACTRYSWALQAAKLEGIYFHLLASPLSNCNDT</sequence>
<organism evidence="1 2">
    <name type="scientific">Geomonas silvestris</name>
    <dbReference type="NCBI Taxonomy" id="2740184"/>
    <lineage>
        <taxon>Bacteria</taxon>
        <taxon>Pseudomonadati</taxon>
        <taxon>Thermodesulfobacteriota</taxon>
        <taxon>Desulfuromonadia</taxon>
        <taxon>Geobacterales</taxon>
        <taxon>Geobacteraceae</taxon>
        <taxon>Geomonas</taxon>
    </lineage>
</organism>
<comment type="caution">
    <text evidence="1">The sequence shown here is derived from an EMBL/GenBank/DDBJ whole genome shotgun (WGS) entry which is preliminary data.</text>
</comment>
<dbReference type="AlphaFoldDB" id="A0A6V8MNP5"/>
<gene>
    <name evidence="1" type="ORF">GMST_40100</name>
</gene>
<evidence type="ECO:0008006" key="3">
    <source>
        <dbReference type="Google" id="ProtNLM"/>
    </source>
</evidence>